<evidence type="ECO:0000256" key="1">
    <source>
        <dbReference type="ARBA" id="ARBA00006484"/>
    </source>
</evidence>
<feature type="domain" description="Ketoreductase" evidence="4">
    <location>
        <begin position="34"/>
        <end position="215"/>
    </location>
</feature>
<dbReference type="AlphaFoldDB" id="A0A4Q7MH61"/>
<keyword evidence="3" id="KW-0520">NAD</keyword>
<name>A0A4Q7MH61_9BURK</name>
<dbReference type="EMBL" id="SGWZ01000005">
    <property type="protein sequence ID" value="RZS66843.1"/>
    <property type="molecule type" value="Genomic_DNA"/>
</dbReference>
<sequence length="277" mass="28673">MDKQNDHVQSLGAVDATSLQALMDAIPAGLLRGRRVLVTGAARGLGLAFSHCIARAGASLVMADRLEALLQQAGVALRATGAEVHTVTLDLVDPASVERAAEEAGQRLGGLDGLVNNAAITNSGGKDAHALSVATWDQVMDVNVRGTWLMSRACHGALKASGRGAIVNLSSDTALWGAPNLLAYVASKGAVSAMTHALAREWGGDGITVNAVAPGLTLVEATEYVPQARHQKYLDGRALPREQQAADVCGAVLFALSDLSRFVTGQVLPVNGGFVMH</sequence>
<dbReference type="InterPro" id="IPR036291">
    <property type="entry name" value="NAD(P)-bd_dom_sf"/>
</dbReference>
<dbReference type="Gene3D" id="3.40.50.720">
    <property type="entry name" value="NAD(P)-binding Rossmann-like Domain"/>
    <property type="match status" value="1"/>
</dbReference>
<keyword evidence="2" id="KW-0560">Oxidoreductase</keyword>
<gene>
    <name evidence="5" type="ORF">EV679_3002</name>
</gene>
<dbReference type="Proteomes" id="UP000292039">
    <property type="component" value="Unassembled WGS sequence"/>
</dbReference>
<dbReference type="InterPro" id="IPR002347">
    <property type="entry name" value="SDR_fam"/>
</dbReference>
<dbReference type="PRINTS" id="PR00081">
    <property type="entry name" value="GDHRDH"/>
</dbReference>
<dbReference type="PRINTS" id="PR00080">
    <property type="entry name" value="SDRFAMILY"/>
</dbReference>
<dbReference type="InterPro" id="IPR057326">
    <property type="entry name" value="KR_dom"/>
</dbReference>
<evidence type="ECO:0000313" key="5">
    <source>
        <dbReference type="EMBL" id="RZS66843.1"/>
    </source>
</evidence>
<evidence type="ECO:0000256" key="3">
    <source>
        <dbReference type="ARBA" id="ARBA00023027"/>
    </source>
</evidence>
<dbReference type="CDD" id="cd05233">
    <property type="entry name" value="SDR_c"/>
    <property type="match status" value="1"/>
</dbReference>
<accession>A0A4Q7MH61</accession>
<dbReference type="FunFam" id="3.40.50.720:FF:000084">
    <property type="entry name" value="Short-chain dehydrogenase reductase"/>
    <property type="match status" value="1"/>
</dbReference>
<reference evidence="5 6" key="1">
    <citation type="submission" date="2019-02" db="EMBL/GenBank/DDBJ databases">
        <title>Genomic Encyclopedia of Type Strains, Phase IV (KMG-IV): sequencing the most valuable type-strain genomes for metagenomic binning, comparative biology and taxonomic classification.</title>
        <authorList>
            <person name="Goeker M."/>
        </authorList>
    </citation>
    <scope>NUCLEOTIDE SEQUENCE [LARGE SCALE GENOMIC DNA]</scope>
    <source>
        <strain evidence="5 6">DSM 16618</strain>
    </source>
</reference>
<dbReference type="InterPro" id="IPR020904">
    <property type="entry name" value="Sc_DH/Rdtase_CS"/>
</dbReference>
<dbReference type="SUPFAM" id="SSF51735">
    <property type="entry name" value="NAD(P)-binding Rossmann-fold domains"/>
    <property type="match status" value="1"/>
</dbReference>
<dbReference type="Pfam" id="PF13561">
    <property type="entry name" value="adh_short_C2"/>
    <property type="match status" value="1"/>
</dbReference>
<evidence type="ECO:0000259" key="4">
    <source>
        <dbReference type="SMART" id="SM00822"/>
    </source>
</evidence>
<dbReference type="PANTHER" id="PTHR24321:SF8">
    <property type="entry name" value="ESTRADIOL 17-BETA-DEHYDROGENASE 8-RELATED"/>
    <property type="match status" value="1"/>
</dbReference>
<comment type="similarity">
    <text evidence="1">Belongs to the short-chain dehydrogenases/reductases (SDR) family.</text>
</comment>
<protein>
    <submittedName>
        <fullName evidence="5">NAD(P)-dependent dehydrogenase (Short-subunit alcohol dehydrogenase family)</fullName>
    </submittedName>
</protein>
<dbReference type="OrthoDB" id="9806974at2"/>
<organism evidence="5 6">
    <name type="scientific">Kerstersia gyiorum</name>
    <dbReference type="NCBI Taxonomy" id="206506"/>
    <lineage>
        <taxon>Bacteria</taxon>
        <taxon>Pseudomonadati</taxon>
        <taxon>Pseudomonadota</taxon>
        <taxon>Betaproteobacteria</taxon>
        <taxon>Burkholderiales</taxon>
        <taxon>Alcaligenaceae</taxon>
        <taxon>Kerstersia</taxon>
    </lineage>
</organism>
<evidence type="ECO:0000256" key="2">
    <source>
        <dbReference type="ARBA" id="ARBA00023002"/>
    </source>
</evidence>
<dbReference type="PROSITE" id="PS00061">
    <property type="entry name" value="ADH_SHORT"/>
    <property type="match status" value="1"/>
</dbReference>
<comment type="caution">
    <text evidence="5">The sequence shown here is derived from an EMBL/GenBank/DDBJ whole genome shotgun (WGS) entry which is preliminary data.</text>
</comment>
<dbReference type="SMART" id="SM00822">
    <property type="entry name" value="PKS_KR"/>
    <property type="match status" value="1"/>
</dbReference>
<dbReference type="PANTHER" id="PTHR24321">
    <property type="entry name" value="DEHYDROGENASES, SHORT CHAIN"/>
    <property type="match status" value="1"/>
</dbReference>
<proteinExistence type="inferred from homology"/>
<dbReference type="GO" id="GO:0016491">
    <property type="term" value="F:oxidoreductase activity"/>
    <property type="evidence" value="ECO:0007669"/>
    <property type="project" value="UniProtKB-KW"/>
</dbReference>
<evidence type="ECO:0000313" key="6">
    <source>
        <dbReference type="Proteomes" id="UP000292039"/>
    </source>
</evidence>